<dbReference type="EMBL" id="BAABLK010000009">
    <property type="protein sequence ID" value="GAA5226023.1"/>
    <property type="molecule type" value="Genomic_DNA"/>
</dbReference>
<proteinExistence type="predicted"/>
<keyword evidence="1" id="KW-0812">Transmembrane</keyword>
<comment type="caution">
    <text evidence="2">The sequence shown here is derived from an EMBL/GenBank/DDBJ whole genome shotgun (WGS) entry which is preliminary data.</text>
</comment>
<feature type="transmembrane region" description="Helical" evidence="1">
    <location>
        <begin position="84"/>
        <end position="103"/>
    </location>
</feature>
<keyword evidence="1" id="KW-0472">Membrane</keyword>
<accession>A0ABP9TIS2</accession>
<gene>
    <name evidence="2" type="ORF">GCM10025778_05530</name>
</gene>
<sequence length="106" mass="11389">MLLHDTDAKALDKVPVGQLVGLRLQGMAEHYTFERVRILALVATGLWFVGLVLGALPELVQGSILESTNLSSIALASLDGARSLASFAVPYFLTIMALTAFLYRIG</sequence>
<evidence type="ECO:0000313" key="3">
    <source>
        <dbReference type="Proteomes" id="UP001501257"/>
    </source>
</evidence>
<dbReference type="RefSeq" id="WP_210099328.1">
    <property type="nucleotide sequence ID" value="NZ_BAABLK010000009.1"/>
</dbReference>
<protein>
    <submittedName>
        <fullName evidence="2">Uncharacterized protein</fullName>
    </submittedName>
</protein>
<evidence type="ECO:0000256" key="1">
    <source>
        <dbReference type="SAM" id="Phobius"/>
    </source>
</evidence>
<dbReference type="Proteomes" id="UP001501257">
    <property type="component" value="Unassembled WGS sequence"/>
</dbReference>
<organism evidence="2 3">
    <name type="scientific">Paeniglutamicibacter antarcticus</name>
    <dbReference type="NCBI Taxonomy" id="494023"/>
    <lineage>
        <taxon>Bacteria</taxon>
        <taxon>Bacillati</taxon>
        <taxon>Actinomycetota</taxon>
        <taxon>Actinomycetes</taxon>
        <taxon>Micrococcales</taxon>
        <taxon>Micrococcaceae</taxon>
        <taxon>Paeniglutamicibacter</taxon>
    </lineage>
</organism>
<keyword evidence="3" id="KW-1185">Reference proteome</keyword>
<reference evidence="3" key="1">
    <citation type="journal article" date="2019" name="Int. J. Syst. Evol. Microbiol.">
        <title>The Global Catalogue of Microorganisms (GCM) 10K type strain sequencing project: providing services to taxonomists for standard genome sequencing and annotation.</title>
        <authorList>
            <consortium name="The Broad Institute Genomics Platform"/>
            <consortium name="The Broad Institute Genome Sequencing Center for Infectious Disease"/>
            <person name="Wu L."/>
            <person name="Ma J."/>
        </authorList>
    </citation>
    <scope>NUCLEOTIDE SEQUENCE [LARGE SCALE GENOMIC DNA]</scope>
    <source>
        <strain evidence="3">JCM 18952</strain>
    </source>
</reference>
<keyword evidence="1" id="KW-1133">Transmembrane helix</keyword>
<evidence type="ECO:0000313" key="2">
    <source>
        <dbReference type="EMBL" id="GAA5226023.1"/>
    </source>
</evidence>
<name>A0ABP9TIS2_9MICC</name>
<feature type="transmembrane region" description="Helical" evidence="1">
    <location>
        <begin position="36"/>
        <end position="56"/>
    </location>
</feature>